<keyword evidence="4" id="KW-1185">Reference proteome</keyword>
<organism evidence="3 4">
    <name type="scientific">Turnera subulata</name>
    <dbReference type="NCBI Taxonomy" id="218843"/>
    <lineage>
        <taxon>Eukaryota</taxon>
        <taxon>Viridiplantae</taxon>
        <taxon>Streptophyta</taxon>
        <taxon>Embryophyta</taxon>
        <taxon>Tracheophyta</taxon>
        <taxon>Spermatophyta</taxon>
        <taxon>Magnoliopsida</taxon>
        <taxon>eudicotyledons</taxon>
        <taxon>Gunneridae</taxon>
        <taxon>Pentapetalae</taxon>
        <taxon>rosids</taxon>
        <taxon>fabids</taxon>
        <taxon>Malpighiales</taxon>
        <taxon>Passifloraceae</taxon>
        <taxon>Turnera</taxon>
    </lineage>
</organism>
<dbReference type="OrthoDB" id="847713at2759"/>
<dbReference type="InterPro" id="IPR048386">
    <property type="entry name" value="Med15_C"/>
</dbReference>
<evidence type="ECO:0000313" key="4">
    <source>
        <dbReference type="Proteomes" id="UP001141552"/>
    </source>
</evidence>
<feature type="region of interest" description="Disordered" evidence="1">
    <location>
        <begin position="357"/>
        <end position="378"/>
    </location>
</feature>
<dbReference type="PANTHER" id="PTHR33137:SF4">
    <property type="entry name" value="MEDIATOR OF RNA POLYMERASE II TRANSCRIPTION SUBUNIT 15A-RELATED"/>
    <property type="match status" value="1"/>
</dbReference>
<evidence type="ECO:0000256" key="1">
    <source>
        <dbReference type="SAM" id="MobiDB-lite"/>
    </source>
</evidence>
<dbReference type="AlphaFoldDB" id="A0A9Q0JD44"/>
<evidence type="ECO:0000313" key="3">
    <source>
        <dbReference type="EMBL" id="KAJ4836310.1"/>
    </source>
</evidence>
<dbReference type="Proteomes" id="UP001141552">
    <property type="component" value="Unassembled WGS sequence"/>
</dbReference>
<gene>
    <name evidence="3" type="ORF">Tsubulata_004537</name>
</gene>
<name>A0A9Q0JD44_9ROSI</name>
<feature type="domain" description="ARC105/Med15 mediator subunit C-terminal" evidence="2">
    <location>
        <begin position="550"/>
        <end position="626"/>
    </location>
</feature>
<dbReference type="GO" id="GO:0031490">
    <property type="term" value="F:chromatin DNA binding"/>
    <property type="evidence" value="ECO:0007669"/>
    <property type="project" value="InterPro"/>
</dbReference>
<reference evidence="3" key="1">
    <citation type="submission" date="2022-02" db="EMBL/GenBank/DDBJ databases">
        <authorList>
            <person name="Henning P.M."/>
            <person name="McCubbin A.G."/>
            <person name="Shore J.S."/>
        </authorList>
    </citation>
    <scope>NUCLEOTIDE SEQUENCE</scope>
    <source>
        <strain evidence="3">F60SS</strain>
        <tissue evidence="3">Leaves</tissue>
    </source>
</reference>
<feature type="region of interest" description="Disordered" evidence="1">
    <location>
        <begin position="400"/>
        <end position="419"/>
    </location>
</feature>
<reference evidence="3" key="2">
    <citation type="journal article" date="2023" name="Plants (Basel)">
        <title>Annotation of the Turnera subulata (Passifloraceae) Draft Genome Reveals the S-Locus Evolved after the Divergence of Turneroideae from Passifloroideae in a Stepwise Manner.</title>
        <authorList>
            <person name="Henning P.M."/>
            <person name="Roalson E.H."/>
            <person name="Mir W."/>
            <person name="McCubbin A.G."/>
            <person name="Shore J.S."/>
        </authorList>
    </citation>
    <scope>NUCLEOTIDE SEQUENCE</scope>
    <source>
        <strain evidence="3">F60SS</strain>
    </source>
</reference>
<dbReference type="GO" id="GO:0003713">
    <property type="term" value="F:transcription coactivator activity"/>
    <property type="evidence" value="ECO:0007669"/>
    <property type="project" value="InterPro"/>
</dbReference>
<dbReference type="Pfam" id="PF21539">
    <property type="entry name" value="Med15_C"/>
    <property type="match status" value="1"/>
</dbReference>
<dbReference type="EMBL" id="JAKUCV010004159">
    <property type="protein sequence ID" value="KAJ4836310.1"/>
    <property type="molecule type" value="Genomic_DNA"/>
</dbReference>
<sequence length="655" mass="71989">MTGTTDSGSKIKQVAHQEDNVKKLKGICNKAFAFLKQENPVSQDLKLKLSTILRELNDPTRNPTAEDLDLIKNKINCILQLAIPRKPASSLLHRQLPSDTVPALKLLQPQSQTPHVMLCEDHNTSQMQLMNEHGSALALQQNNVEYLQDSRVPRLVTSMTMKSQQQSTKSYKDQGISLQSVQQPSMGSSQTPASSPQCTNIGNILSSNAVKSYCTNSNQYKIDDHAPARELKEIFHKQQRQKHVKPAVPQQKKQQKCAHQIPQGIGYRKPPLGMNKVKNSKAGEEISQVLHHNSATHHQHLKYQVSPPISSGRLCQSESIQTSQISAQTNHRNLLGSREGRFPNQSLNLPSIVPSPLLEPTPKPNASSTLNTSNVGEHKTDTMQPIKRFDISALLAPTPKQNASSTIMTGNVGEHKTDTGQPVREFDTNSNASVIPIAQSVAKLEKEDKIDCNAPTVNLMSSKALNAAVSDIGAVLSLSDCIQAEVSYVTVGEAHPAARKLKRSIISAHVNERTSAAMETSDFGTTMNPRVKRARIEVNCSLLKEIQEINKRLVDTESPIEPLQLLVPTNYPSCPPIFLEKLPEDISEEHGNLSGKAKVKLNKSLRSLEQPMSLAEIARAWDSCARAVISEYALQNGGGNVFSKYGTWESCLTTN</sequence>
<dbReference type="PANTHER" id="PTHR33137">
    <property type="entry name" value="MEDIATOR OF RNA POLYMERASE II TRANSCRIPTION SUBUNIT 15A-RELATED"/>
    <property type="match status" value="1"/>
</dbReference>
<accession>A0A9Q0JD44</accession>
<evidence type="ECO:0000259" key="2">
    <source>
        <dbReference type="Pfam" id="PF21539"/>
    </source>
</evidence>
<dbReference type="InterPro" id="IPR044661">
    <property type="entry name" value="MED15a/b/c-like"/>
</dbReference>
<protein>
    <recommendedName>
        <fullName evidence="2">ARC105/Med15 mediator subunit C-terminal domain-containing protein</fullName>
    </recommendedName>
</protein>
<feature type="compositionally biased region" description="Polar residues" evidence="1">
    <location>
        <begin position="364"/>
        <end position="375"/>
    </location>
</feature>
<comment type="caution">
    <text evidence="3">The sequence shown here is derived from an EMBL/GenBank/DDBJ whole genome shotgun (WGS) entry which is preliminary data.</text>
</comment>
<proteinExistence type="predicted"/>
<feature type="compositionally biased region" description="Polar residues" evidence="1">
    <location>
        <begin position="400"/>
        <end position="409"/>
    </location>
</feature>